<gene>
    <name evidence="1" type="ORF">GALL_532650</name>
</gene>
<sequence length="194" mass="21737">MYVLAAGWYAKHVFMWEDTAGNGLNSLKRLDPDGVDGVVYKLPLSGPCLIQQSCLQNNENNSGNRELALDGNQALTVPQSQFKFIVYPDFQGTLRDAPLVIRAKDINELLGGVTEEQRPEYCDHEHWPFELNIALTAWLAVVDQKEPGKSPKQLLTAWIEKNNNYIPKLTKSQIARIAMVANWDKNPGPKSKSS</sequence>
<proteinExistence type="predicted"/>
<accession>A0A1J5PIS4</accession>
<comment type="caution">
    <text evidence="1">The sequence shown here is derived from an EMBL/GenBank/DDBJ whole genome shotgun (WGS) entry which is preliminary data.</text>
</comment>
<name>A0A1J5PIS4_9ZZZZ</name>
<organism evidence="1">
    <name type="scientific">mine drainage metagenome</name>
    <dbReference type="NCBI Taxonomy" id="410659"/>
    <lineage>
        <taxon>unclassified sequences</taxon>
        <taxon>metagenomes</taxon>
        <taxon>ecological metagenomes</taxon>
    </lineage>
</organism>
<dbReference type="EMBL" id="MLJW01007536">
    <property type="protein sequence ID" value="OIQ65179.1"/>
    <property type="molecule type" value="Genomic_DNA"/>
</dbReference>
<evidence type="ECO:0000313" key="1">
    <source>
        <dbReference type="EMBL" id="OIQ65179.1"/>
    </source>
</evidence>
<dbReference type="AlphaFoldDB" id="A0A1J5PIS4"/>
<protein>
    <submittedName>
        <fullName evidence="1">Uncharacterized protein</fullName>
    </submittedName>
</protein>
<reference evidence="1" key="1">
    <citation type="submission" date="2016-10" db="EMBL/GenBank/DDBJ databases">
        <title>Sequence of Gallionella enrichment culture.</title>
        <authorList>
            <person name="Poehlein A."/>
            <person name="Muehling M."/>
            <person name="Daniel R."/>
        </authorList>
    </citation>
    <scope>NUCLEOTIDE SEQUENCE</scope>
</reference>